<evidence type="ECO:0000313" key="2">
    <source>
        <dbReference type="EMBL" id="KAJ8867130.1"/>
    </source>
</evidence>
<accession>A0ABQ9G3T8</accession>
<dbReference type="Pfam" id="PF13843">
    <property type="entry name" value="DDE_Tnp_1_7"/>
    <property type="match status" value="1"/>
</dbReference>
<feature type="domain" description="PiggyBac transposable element-derived protein" evidence="1">
    <location>
        <begin position="133"/>
        <end position="423"/>
    </location>
</feature>
<evidence type="ECO:0000313" key="3">
    <source>
        <dbReference type="Proteomes" id="UP001159363"/>
    </source>
</evidence>
<dbReference type="EMBL" id="JARBHB010000016">
    <property type="protein sequence ID" value="KAJ8867130.1"/>
    <property type="molecule type" value="Genomic_DNA"/>
</dbReference>
<reference evidence="2 3" key="1">
    <citation type="submission" date="2023-02" db="EMBL/GenBank/DDBJ databases">
        <title>LHISI_Scaffold_Assembly.</title>
        <authorList>
            <person name="Stuart O.P."/>
            <person name="Cleave R."/>
            <person name="Magrath M.J.L."/>
            <person name="Mikheyev A.S."/>
        </authorList>
    </citation>
    <scope>NUCLEOTIDE SEQUENCE [LARGE SCALE GENOMIC DNA]</scope>
    <source>
        <strain evidence="2">Daus_M_001</strain>
        <tissue evidence="2">Leg muscle</tissue>
    </source>
</reference>
<name>A0ABQ9G3T8_9NEOP</name>
<proteinExistence type="predicted"/>
<dbReference type="InterPro" id="IPR029526">
    <property type="entry name" value="PGBD"/>
</dbReference>
<comment type="caution">
    <text evidence="2">The sequence shown here is derived from an EMBL/GenBank/DDBJ whole genome shotgun (WGS) entry which is preliminary data.</text>
</comment>
<protein>
    <recommendedName>
        <fullName evidence="1">PiggyBac transposable element-derived protein domain-containing protein</fullName>
    </recommendedName>
</protein>
<keyword evidence="3" id="KW-1185">Reference proteome</keyword>
<organism evidence="2 3">
    <name type="scientific">Dryococelus australis</name>
    <dbReference type="NCBI Taxonomy" id="614101"/>
    <lineage>
        <taxon>Eukaryota</taxon>
        <taxon>Metazoa</taxon>
        <taxon>Ecdysozoa</taxon>
        <taxon>Arthropoda</taxon>
        <taxon>Hexapoda</taxon>
        <taxon>Insecta</taxon>
        <taxon>Pterygota</taxon>
        <taxon>Neoptera</taxon>
        <taxon>Polyneoptera</taxon>
        <taxon>Phasmatodea</taxon>
        <taxon>Verophasmatodea</taxon>
        <taxon>Anareolatae</taxon>
        <taxon>Phasmatidae</taxon>
        <taxon>Eurycanthinae</taxon>
        <taxon>Dryococelus</taxon>
    </lineage>
</organism>
<sequence length="469" mass="53386">MNRTFQAKENYFLQTMTQVLNWMQMSVSMKLLMRIQLVLLQLLNPPQLDSALHQLCCINQLCVQAVLQWTMKMNVIMTTENDTNTSLFGWRNCFEWGSKPLSCATQTFRHNIIKVRLAKLEGPARSLGDSPSAEQVWQLLFSNSVTEEIVQNTNCKLASMRTKIENHDSSYQDTDCEEISSLIGLLSCSIFKSSRESLQSSFSTSITGRPIFRAIMAESWCFILIRALHLMILQLEKSGRKLTQQLQQYHTFSTCSSKICQKYYAMDAHICVDETLVPFRGSVHFIVYMPMEPAKYGIKLLCLTDVNNSYLYNAYIYRGKGSDGAPPYSSRVKTPSSSSAQAVVRLTKCFYKTNRNITCDNLFCSLEITQELLKHGLTLVATMKANKPQIPPEFLPNKTRAVGLSLHGFTKELTLLSNVLKKSKVSFHFLLCTILNSMTLQLANQKSFRYTMRQNLRLTLLIRSAPTIP</sequence>
<dbReference type="Proteomes" id="UP001159363">
    <property type="component" value="Chromosome 15"/>
</dbReference>
<gene>
    <name evidence="2" type="ORF">PR048_032993</name>
</gene>
<dbReference type="PANTHER" id="PTHR46599:SF3">
    <property type="entry name" value="PIGGYBAC TRANSPOSABLE ELEMENT-DERIVED PROTEIN 4"/>
    <property type="match status" value="1"/>
</dbReference>
<dbReference type="PANTHER" id="PTHR46599">
    <property type="entry name" value="PIGGYBAC TRANSPOSABLE ELEMENT-DERIVED PROTEIN 4"/>
    <property type="match status" value="1"/>
</dbReference>
<evidence type="ECO:0000259" key="1">
    <source>
        <dbReference type="Pfam" id="PF13843"/>
    </source>
</evidence>